<feature type="compositionally biased region" description="Acidic residues" evidence="3">
    <location>
        <begin position="147"/>
        <end position="157"/>
    </location>
</feature>
<gene>
    <name evidence="5" type="ORF">Cvel_15442</name>
</gene>
<comment type="similarity">
    <text evidence="1 2">Belongs to the NAC-beta family.</text>
</comment>
<dbReference type="Pfam" id="PF01849">
    <property type="entry name" value="NAC"/>
    <property type="match status" value="1"/>
</dbReference>
<dbReference type="InterPro" id="IPR002715">
    <property type="entry name" value="Nas_poly-pep-assoc_cplx_dom"/>
</dbReference>
<dbReference type="InterPro" id="IPR039370">
    <property type="entry name" value="BTF3"/>
</dbReference>
<feature type="compositionally biased region" description="Basic residues" evidence="3">
    <location>
        <begin position="40"/>
        <end position="49"/>
    </location>
</feature>
<accession>A0A0G4F6Z7</accession>
<feature type="region of interest" description="Disordered" evidence="3">
    <location>
        <begin position="25"/>
        <end position="58"/>
    </location>
</feature>
<keyword evidence="2" id="KW-0805">Transcription regulation</keyword>
<reference evidence="5" key="1">
    <citation type="submission" date="2014-11" db="EMBL/GenBank/DDBJ databases">
        <authorList>
            <person name="Otto D Thomas"/>
            <person name="Naeem Raeece"/>
        </authorList>
    </citation>
    <scope>NUCLEOTIDE SEQUENCE</scope>
</reference>
<dbReference type="Gene3D" id="2.20.70.30">
    <property type="entry name" value="Nascent polypeptide-associated complex domain"/>
    <property type="match status" value="1"/>
</dbReference>
<dbReference type="CDD" id="cd22055">
    <property type="entry name" value="NAC_BTF3"/>
    <property type="match status" value="1"/>
</dbReference>
<dbReference type="PANTHER" id="PTHR10351">
    <property type="entry name" value="TRANSCRIPTION FACTOR BTF3 FAMILY MEMBER"/>
    <property type="match status" value="1"/>
</dbReference>
<protein>
    <recommendedName>
        <fullName evidence="2">Nascent polypeptide-associated complex subunit beta</fullName>
    </recommendedName>
</protein>
<feature type="domain" description="NAC-A/B" evidence="4">
    <location>
        <begin position="53"/>
        <end position="118"/>
    </location>
</feature>
<keyword evidence="2" id="KW-0804">Transcription</keyword>
<dbReference type="AlphaFoldDB" id="A0A0G4F6Z7"/>
<feature type="region of interest" description="Disordered" evidence="3">
    <location>
        <begin position="134"/>
        <end position="171"/>
    </location>
</feature>
<dbReference type="PROSITE" id="PS51151">
    <property type="entry name" value="NAC_AB"/>
    <property type="match status" value="1"/>
</dbReference>
<evidence type="ECO:0000256" key="3">
    <source>
        <dbReference type="SAM" id="MobiDB-lite"/>
    </source>
</evidence>
<sequence length="171" mass="18511">MTIVSSNASKMDSVDPAMLEARKKLLQRAGDASRTGGKGTARRKKRVVHKSQGNDDKKLQGTLKRLGLNTIPNCEEVNMIRDNGTYLSFATPKVQACINANTYVITGPAETKKMTDMPPSEFPMLGPDAIPMLRKLQEGGAAGGEGKEEDDDDDDVPDLVNTNFEDVSKAN</sequence>
<dbReference type="VEuPathDB" id="CryptoDB:Cvel_15442"/>
<dbReference type="FunFam" id="2.20.70.30:FF:000001">
    <property type="entry name" value="Transcription factor BTF3 homolog"/>
    <property type="match status" value="1"/>
</dbReference>
<dbReference type="InterPro" id="IPR038187">
    <property type="entry name" value="NAC_A/B_dom_sf"/>
</dbReference>
<organism evidence="5">
    <name type="scientific">Chromera velia CCMP2878</name>
    <dbReference type="NCBI Taxonomy" id="1169474"/>
    <lineage>
        <taxon>Eukaryota</taxon>
        <taxon>Sar</taxon>
        <taxon>Alveolata</taxon>
        <taxon>Colpodellida</taxon>
        <taxon>Chromeraceae</taxon>
        <taxon>Chromera</taxon>
    </lineage>
</organism>
<evidence type="ECO:0000313" key="5">
    <source>
        <dbReference type="EMBL" id="CEM08012.1"/>
    </source>
</evidence>
<comment type="subunit">
    <text evidence="2">Part of the nascent polypeptide-associated complex (NAC).</text>
</comment>
<evidence type="ECO:0000259" key="4">
    <source>
        <dbReference type="PROSITE" id="PS51151"/>
    </source>
</evidence>
<dbReference type="EMBL" id="CDMZ01000158">
    <property type="protein sequence ID" value="CEM08012.1"/>
    <property type="molecule type" value="Genomic_DNA"/>
</dbReference>
<proteinExistence type="inferred from homology"/>
<name>A0A0G4F6Z7_9ALVE</name>
<evidence type="ECO:0000256" key="2">
    <source>
        <dbReference type="RuleBase" id="RU361272"/>
    </source>
</evidence>
<evidence type="ECO:0000256" key="1">
    <source>
        <dbReference type="ARBA" id="ARBA00005296"/>
    </source>
</evidence>
<dbReference type="PhylomeDB" id="A0A0G4F6Z7"/>
<dbReference type="SMART" id="SM01407">
    <property type="entry name" value="NAC"/>
    <property type="match status" value="1"/>
</dbReference>